<dbReference type="AlphaFoldDB" id="A0A6G0TC82"/>
<dbReference type="EMBL" id="VYZN01000044">
    <property type="protein sequence ID" value="KAE9529728.1"/>
    <property type="molecule type" value="Genomic_DNA"/>
</dbReference>
<reference evidence="1 2" key="1">
    <citation type="submission" date="2019-08" db="EMBL/GenBank/DDBJ databases">
        <title>The genome of the soybean aphid Biotype 1, its phylome, world population structure and adaptation to the North American continent.</title>
        <authorList>
            <person name="Giordano R."/>
            <person name="Donthu R.K."/>
            <person name="Hernandez A.G."/>
            <person name="Wright C.L."/>
            <person name="Zimin A.V."/>
        </authorList>
    </citation>
    <scope>NUCLEOTIDE SEQUENCE [LARGE SCALE GENOMIC DNA]</scope>
    <source>
        <tissue evidence="1">Whole aphids</tissue>
    </source>
</reference>
<accession>A0A6G0TC82</accession>
<evidence type="ECO:0000313" key="2">
    <source>
        <dbReference type="Proteomes" id="UP000475862"/>
    </source>
</evidence>
<name>A0A6G0TC82_APHGL</name>
<organism evidence="1 2">
    <name type="scientific">Aphis glycines</name>
    <name type="common">Soybean aphid</name>
    <dbReference type="NCBI Taxonomy" id="307491"/>
    <lineage>
        <taxon>Eukaryota</taxon>
        <taxon>Metazoa</taxon>
        <taxon>Ecdysozoa</taxon>
        <taxon>Arthropoda</taxon>
        <taxon>Hexapoda</taxon>
        <taxon>Insecta</taxon>
        <taxon>Pterygota</taxon>
        <taxon>Neoptera</taxon>
        <taxon>Paraneoptera</taxon>
        <taxon>Hemiptera</taxon>
        <taxon>Sternorrhyncha</taxon>
        <taxon>Aphidomorpha</taxon>
        <taxon>Aphidoidea</taxon>
        <taxon>Aphididae</taxon>
        <taxon>Aphidini</taxon>
        <taxon>Aphis</taxon>
        <taxon>Aphis</taxon>
    </lineage>
</organism>
<keyword evidence="2" id="KW-1185">Reference proteome</keyword>
<dbReference type="Proteomes" id="UP000475862">
    <property type="component" value="Unassembled WGS sequence"/>
</dbReference>
<proteinExistence type="predicted"/>
<evidence type="ECO:0000313" key="1">
    <source>
        <dbReference type="EMBL" id="KAE9529728.1"/>
    </source>
</evidence>
<gene>
    <name evidence="1" type="ORF">AGLY_011824</name>
</gene>
<comment type="caution">
    <text evidence="1">The sequence shown here is derived from an EMBL/GenBank/DDBJ whole genome shotgun (WGS) entry which is preliminary data.</text>
</comment>
<protein>
    <submittedName>
        <fullName evidence="1">Uncharacterized protein</fullName>
    </submittedName>
</protein>
<dbReference type="OrthoDB" id="10437823at2759"/>
<sequence length="175" mass="20933">MIYCIEERSRLTALLDSERSDECIDFTMMYHNYSRNNASISNFGGGFRWKSEYSWCIIEFSKKSRKTKKNYGKTGIFTQNQFSTDSIFLYAYNSKTNHCRNFHQMFIVDKLFLAQLKYLKILYKVPHILFLNSKFIKLFVFISNVKYSRLTNHLRSESFFVYNDTYHCIQISPTL</sequence>